<protein>
    <submittedName>
        <fullName evidence="1">Uncharacterized protein</fullName>
    </submittedName>
</protein>
<sequence>MAESQLLEKSLSLVDSLSPVYPTAVRFFAVVGDQSLFAAYSRWWTSVLAKLLIARLSRTTTDDVVLLQFLVMERLDYLFSVPLALPDMTYGFSYLEKKIFPIDGAN</sequence>
<keyword evidence="2" id="KW-1185">Reference proteome</keyword>
<accession>A0ABD1TUK3</accession>
<gene>
    <name evidence="1" type="ORF">Fot_30387</name>
</gene>
<proteinExistence type="predicted"/>
<evidence type="ECO:0000313" key="2">
    <source>
        <dbReference type="Proteomes" id="UP001604277"/>
    </source>
</evidence>
<name>A0ABD1TUK3_9LAMI</name>
<dbReference type="Proteomes" id="UP001604277">
    <property type="component" value="Unassembled WGS sequence"/>
</dbReference>
<evidence type="ECO:0000313" key="1">
    <source>
        <dbReference type="EMBL" id="KAL2516416.1"/>
    </source>
</evidence>
<organism evidence="1 2">
    <name type="scientific">Forsythia ovata</name>
    <dbReference type="NCBI Taxonomy" id="205694"/>
    <lineage>
        <taxon>Eukaryota</taxon>
        <taxon>Viridiplantae</taxon>
        <taxon>Streptophyta</taxon>
        <taxon>Embryophyta</taxon>
        <taxon>Tracheophyta</taxon>
        <taxon>Spermatophyta</taxon>
        <taxon>Magnoliopsida</taxon>
        <taxon>eudicotyledons</taxon>
        <taxon>Gunneridae</taxon>
        <taxon>Pentapetalae</taxon>
        <taxon>asterids</taxon>
        <taxon>lamiids</taxon>
        <taxon>Lamiales</taxon>
        <taxon>Oleaceae</taxon>
        <taxon>Forsythieae</taxon>
        <taxon>Forsythia</taxon>
    </lineage>
</organism>
<dbReference type="AlphaFoldDB" id="A0ABD1TUK3"/>
<reference evidence="2" key="1">
    <citation type="submission" date="2024-07" db="EMBL/GenBank/DDBJ databases">
        <title>Two chromosome-level genome assemblies of Korean endemic species Abeliophyllum distichum and Forsythia ovata (Oleaceae).</title>
        <authorList>
            <person name="Jang H."/>
        </authorList>
    </citation>
    <scope>NUCLEOTIDE SEQUENCE [LARGE SCALE GENOMIC DNA]</scope>
</reference>
<dbReference type="EMBL" id="JBFOLJ010000008">
    <property type="protein sequence ID" value="KAL2516416.1"/>
    <property type="molecule type" value="Genomic_DNA"/>
</dbReference>
<comment type="caution">
    <text evidence="1">The sequence shown here is derived from an EMBL/GenBank/DDBJ whole genome shotgun (WGS) entry which is preliminary data.</text>
</comment>